<comment type="caution">
    <text evidence="2">The sequence shown here is derived from an EMBL/GenBank/DDBJ whole genome shotgun (WGS) entry which is preliminary data.</text>
</comment>
<dbReference type="EMBL" id="CAKMTQ010000002">
    <property type="protein sequence ID" value="CAH1522357.1"/>
    <property type="molecule type" value="Genomic_DNA"/>
</dbReference>
<proteinExistence type="predicted"/>
<gene>
    <name evidence="2" type="ORF">THF1D04_100136</name>
</gene>
<keyword evidence="1" id="KW-0472">Membrane</keyword>
<dbReference type="RefSeq" id="WP_045457044.1">
    <property type="nucleotide sequence ID" value="NZ_CAKMTQ010000002.1"/>
</dbReference>
<feature type="transmembrane region" description="Helical" evidence="1">
    <location>
        <begin position="315"/>
        <end position="333"/>
    </location>
</feature>
<accession>A0AAU9PZZ7</accession>
<evidence type="ECO:0000313" key="2">
    <source>
        <dbReference type="EMBL" id="CAH1522357.1"/>
    </source>
</evidence>
<keyword evidence="1" id="KW-0812">Transmembrane</keyword>
<organism evidence="2 3">
    <name type="scientific">Vibrio owensii</name>
    <dbReference type="NCBI Taxonomy" id="696485"/>
    <lineage>
        <taxon>Bacteria</taxon>
        <taxon>Pseudomonadati</taxon>
        <taxon>Pseudomonadota</taxon>
        <taxon>Gammaproteobacteria</taxon>
        <taxon>Vibrionales</taxon>
        <taxon>Vibrionaceae</taxon>
        <taxon>Vibrio</taxon>
    </lineage>
</organism>
<evidence type="ECO:0000256" key="1">
    <source>
        <dbReference type="SAM" id="Phobius"/>
    </source>
</evidence>
<feature type="transmembrane region" description="Helical" evidence="1">
    <location>
        <begin position="246"/>
        <end position="268"/>
    </location>
</feature>
<keyword evidence="1" id="KW-1133">Transmembrane helix</keyword>
<protein>
    <submittedName>
        <fullName evidence="2">Uncharacterized protein</fullName>
    </submittedName>
</protein>
<name>A0AAU9PZZ7_9VIBR</name>
<dbReference type="AlphaFoldDB" id="A0AAU9PZZ7"/>
<feature type="transmembrane region" description="Helical" evidence="1">
    <location>
        <begin position="222"/>
        <end position="240"/>
    </location>
</feature>
<dbReference type="Proteomes" id="UP001295420">
    <property type="component" value="Unassembled WGS sequence"/>
</dbReference>
<sequence>MDEMISFDADDTSNDIVVLGDEKASNQISFQLAQAFYNEMTGKSERLSGKFNDSYLIKLSDIEQLHFRLTQLTEQYNICSANVSYSVQYNDGASERFTSLERFRSHAPSKGLAVEEITATYNILVILPKLKRPQEYKVRVSFFSRVAKIEKMREELSALPFQVPLHQFESATTIKYSIDYVDVAVAKTFESAIVSWSGGIEKTTPRPWVRKLREKASFAPRIAKYSLTIIAMLAVLQASTKLIPDAGYVVREVALFILFSAAFIIFSYKIGSFFGRKAESHLDNTYEKSYINLSQADVNLVSEAENNINGSIKKAILNIVVTIILGAAGSILANQF</sequence>
<evidence type="ECO:0000313" key="3">
    <source>
        <dbReference type="Proteomes" id="UP001295420"/>
    </source>
</evidence>
<reference evidence="2" key="1">
    <citation type="submission" date="2022-01" db="EMBL/GenBank/DDBJ databases">
        <authorList>
            <person name="Lagorce A."/>
        </authorList>
    </citation>
    <scope>NUCLEOTIDE SEQUENCE</scope>
    <source>
        <strain evidence="2">Th15_F1_D04</strain>
    </source>
</reference>